<accession>A0AAV9WUR7</accession>
<dbReference type="GO" id="GO:0004659">
    <property type="term" value="F:prenyltransferase activity"/>
    <property type="evidence" value="ECO:0007669"/>
    <property type="project" value="InterPro"/>
</dbReference>
<dbReference type="PANTHER" id="PTHR12001:SF72">
    <property type="entry name" value="THIJ_PFPI FAMILY PROTEIN (AFU_ORTHOLOGUE AFUA_3G01210)-RELATED"/>
    <property type="match status" value="1"/>
</dbReference>
<dbReference type="Pfam" id="PF00348">
    <property type="entry name" value="polyprenyl_synt"/>
    <property type="match status" value="1"/>
</dbReference>
<comment type="similarity">
    <text evidence="4">Belongs to the FPP/GGPP synthase family.</text>
</comment>
<evidence type="ECO:0000313" key="5">
    <source>
        <dbReference type="EMBL" id="KAK6525320.1"/>
    </source>
</evidence>
<reference evidence="5 6" key="1">
    <citation type="submission" date="2019-10" db="EMBL/GenBank/DDBJ databases">
        <authorList>
            <person name="Palmer J.M."/>
        </authorList>
    </citation>
    <scope>NUCLEOTIDE SEQUENCE [LARGE SCALE GENOMIC DNA]</scope>
    <source>
        <strain evidence="5 6">TWF694</strain>
    </source>
</reference>
<dbReference type="SUPFAM" id="SSF48576">
    <property type="entry name" value="Terpenoid synthases"/>
    <property type="match status" value="1"/>
</dbReference>
<gene>
    <name evidence="5" type="ORF">TWF694_005463</name>
</gene>
<keyword evidence="2" id="KW-0479">Metal-binding</keyword>
<dbReference type="InterPro" id="IPR000092">
    <property type="entry name" value="Polyprenyl_synt"/>
</dbReference>
<comment type="caution">
    <text evidence="5">The sequence shown here is derived from an EMBL/GenBank/DDBJ whole genome shotgun (WGS) entry which is preliminary data.</text>
</comment>
<evidence type="ECO:0008006" key="7">
    <source>
        <dbReference type="Google" id="ProtNLM"/>
    </source>
</evidence>
<dbReference type="AlphaFoldDB" id="A0AAV9WUR7"/>
<dbReference type="GO" id="GO:0046165">
    <property type="term" value="P:alcohol biosynthetic process"/>
    <property type="evidence" value="ECO:0007669"/>
    <property type="project" value="UniProtKB-ARBA"/>
</dbReference>
<dbReference type="Gene3D" id="1.10.600.10">
    <property type="entry name" value="Farnesyl Diphosphate Synthase"/>
    <property type="match status" value="1"/>
</dbReference>
<dbReference type="SFLD" id="SFLDS00005">
    <property type="entry name" value="Isoprenoid_Synthase_Type_I"/>
    <property type="match status" value="1"/>
</dbReference>
<evidence type="ECO:0000256" key="4">
    <source>
        <dbReference type="RuleBase" id="RU004466"/>
    </source>
</evidence>
<dbReference type="PROSITE" id="PS00723">
    <property type="entry name" value="POLYPRENYL_SYNTHASE_1"/>
    <property type="match status" value="1"/>
</dbReference>
<dbReference type="GO" id="GO:0008299">
    <property type="term" value="P:isoprenoid biosynthetic process"/>
    <property type="evidence" value="ECO:0007669"/>
    <property type="project" value="InterPro"/>
</dbReference>
<dbReference type="GO" id="GO:0043386">
    <property type="term" value="P:mycotoxin biosynthetic process"/>
    <property type="evidence" value="ECO:0007669"/>
    <property type="project" value="UniProtKB-ARBA"/>
</dbReference>
<name>A0AAV9WUR7_9PEZI</name>
<dbReference type="Proteomes" id="UP001365542">
    <property type="component" value="Unassembled WGS sequence"/>
</dbReference>
<protein>
    <recommendedName>
        <fullName evidence="7">Geranylgeranyl diphosphate synthase</fullName>
    </recommendedName>
</protein>
<keyword evidence="1 4" id="KW-0808">Transferase</keyword>
<dbReference type="PANTHER" id="PTHR12001">
    <property type="entry name" value="GERANYLGERANYL PYROPHOSPHATE SYNTHASE"/>
    <property type="match status" value="1"/>
</dbReference>
<dbReference type="EMBL" id="JAVHJO010000017">
    <property type="protein sequence ID" value="KAK6525320.1"/>
    <property type="molecule type" value="Genomic_DNA"/>
</dbReference>
<dbReference type="GO" id="GO:0046872">
    <property type="term" value="F:metal ion binding"/>
    <property type="evidence" value="ECO:0007669"/>
    <property type="project" value="UniProtKB-KW"/>
</dbReference>
<proteinExistence type="inferred from homology"/>
<dbReference type="InterPro" id="IPR008949">
    <property type="entry name" value="Isoprenoid_synthase_dom_sf"/>
</dbReference>
<keyword evidence="6" id="KW-1185">Reference proteome</keyword>
<keyword evidence="3" id="KW-0460">Magnesium</keyword>
<evidence type="ECO:0000256" key="2">
    <source>
        <dbReference type="ARBA" id="ARBA00022723"/>
    </source>
</evidence>
<evidence type="ECO:0000256" key="3">
    <source>
        <dbReference type="ARBA" id="ARBA00022842"/>
    </source>
</evidence>
<dbReference type="InterPro" id="IPR033749">
    <property type="entry name" value="Polyprenyl_synt_CS"/>
</dbReference>
<sequence>MDSCQVGTFPPSAALGDIFAQSLSHKANVVLKPNGADKKSDIVGNRSSGDAKRKFSDLKAGDTKNTKRIREEIEAREEEAAPWLAKNSRLSEEIALAPCEYIASLPSKKVRKMMVEALNCWYQVPKQSMDIIESVIDQLHTSSLIVDDIEDGSELRRGYPSAHMVYGTPQAINSANLLLVKCLVEVQKLSPAAVAIYADELTRLHVGQAMDLHWTFQNECPSESEYIKMIDGKTGGLFRMISRLMRSEATKRRDVEIEHLMNLLCRLFQIRDDYQNLCSATYSAQKGDLSDLDEGKYSFMLIHAIKNAKCVQLKSLLQMRSQKGTLSEEQKALIMTNLKRSKSLEYTLEVLKDLQIEVERSLTDIETAAGGGMNRIMRGLIAKLKVEEPCNKS</sequence>
<evidence type="ECO:0000313" key="6">
    <source>
        <dbReference type="Proteomes" id="UP001365542"/>
    </source>
</evidence>
<evidence type="ECO:0000256" key="1">
    <source>
        <dbReference type="ARBA" id="ARBA00022679"/>
    </source>
</evidence>
<organism evidence="5 6">
    <name type="scientific">Orbilia ellipsospora</name>
    <dbReference type="NCBI Taxonomy" id="2528407"/>
    <lineage>
        <taxon>Eukaryota</taxon>
        <taxon>Fungi</taxon>
        <taxon>Dikarya</taxon>
        <taxon>Ascomycota</taxon>
        <taxon>Pezizomycotina</taxon>
        <taxon>Orbiliomycetes</taxon>
        <taxon>Orbiliales</taxon>
        <taxon>Orbiliaceae</taxon>
        <taxon>Orbilia</taxon>
    </lineage>
</organism>